<proteinExistence type="predicted"/>
<evidence type="ECO:0000313" key="2">
    <source>
        <dbReference type="Proteomes" id="UP000287972"/>
    </source>
</evidence>
<gene>
    <name evidence="1" type="ORF">CEP51_004864</name>
</gene>
<organism evidence="1 2">
    <name type="scientific">Fusarium floridanum</name>
    <dbReference type="NCBI Taxonomy" id="1325733"/>
    <lineage>
        <taxon>Eukaryota</taxon>
        <taxon>Fungi</taxon>
        <taxon>Dikarya</taxon>
        <taxon>Ascomycota</taxon>
        <taxon>Pezizomycotina</taxon>
        <taxon>Sordariomycetes</taxon>
        <taxon>Hypocreomycetidae</taxon>
        <taxon>Hypocreales</taxon>
        <taxon>Nectriaceae</taxon>
        <taxon>Fusarium</taxon>
        <taxon>Fusarium solani species complex</taxon>
    </lineage>
</organism>
<evidence type="ECO:0000313" key="1">
    <source>
        <dbReference type="EMBL" id="RSL82910.1"/>
    </source>
</evidence>
<name>A0A428RZE1_9HYPO</name>
<dbReference type="Proteomes" id="UP000287972">
    <property type="component" value="Unassembled WGS sequence"/>
</dbReference>
<accession>A0A428RZE1</accession>
<sequence>MNEGINFSVDRHPRLNESRGTAALVRAVLHVYKVNESAGPRLERSRIMHSDGLATALASAAPSALNSMSRNARSLFTESMNWMDDYYDSEAGYLFDFSATSALNHDTRSSVWYALGLLARNKGDDATEAEKIITNVIHAQYQDPKDEWYGTYQKEPEEPYVGSPHYPAKIYNSWDPNWRGFVGTTLIMAMEEYSAIISKSTQKLILQSLYNTTKGDEYRFGNTDNTKDNLYPAYSNPSIMRAFVSGWTGRRLHEKNMTTSGEKYAQDIIDLFNRADTLSEFNSGTYTGVSLFGLLLWSKYLPEDSVMTKAAPGMIEHTWEAIGQLWHPGMKNIAGPWDRSYGYDMNRYLSLMALWFWTLIGKENSSLINKASTGFMILDSCTDHEQPQIMSHMADYAWGPLFAILADHHQSLIPKKVLSGLKRFSGEHTFEASAYYPPFDKVPRNITTWLSDKLTIGAESFDEIAIGGPSQNQEAFNPAVVQWDTGKEISFISLYPTETALQTKVEPGQLTLSYPNGNSGSIFSLLVGTFKSKRTISGWEDIAGLKVAVSGNVNTTYGLSFGGQYGGSDSPIRDFEFWNFTYTMPAGFVGTPSLTLDLEIS</sequence>
<reference evidence="1 2" key="1">
    <citation type="submission" date="2017-06" db="EMBL/GenBank/DDBJ databases">
        <title>Comparative genomic analysis of Ambrosia Fusariam Clade fungi.</title>
        <authorList>
            <person name="Stajich J.E."/>
            <person name="Carrillo J."/>
            <person name="Kijimoto T."/>
            <person name="Eskalen A."/>
            <person name="O'Donnell K."/>
            <person name="Kasson M."/>
        </authorList>
    </citation>
    <scope>NUCLEOTIDE SEQUENCE [LARGE SCALE GENOMIC DNA]</scope>
    <source>
        <strain evidence="1 2">NRRL62606</strain>
    </source>
</reference>
<dbReference type="EMBL" id="NKCL01000092">
    <property type="protein sequence ID" value="RSL82910.1"/>
    <property type="molecule type" value="Genomic_DNA"/>
</dbReference>
<protein>
    <submittedName>
        <fullName evidence="1">Uncharacterized protein</fullName>
    </submittedName>
</protein>
<keyword evidence="2" id="KW-1185">Reference proteome</keyword>
<dbReference type="PANTHER" id="PTHR40616:SF1">
    <property type="entry name" value="LINALOOL DEHYDRATASE_ISOMERASE DOMAIN-CONTAINING PROTEIN"/>
    <property type="match status" value="1"/>
</dbReference>
<comment type="caution">
    <text evidence="1">The sequence shown here is derived from an EMBL/GenBank/DDBJ whole genome shotgun (WGS) entry which is preliminary data.</text>
</comment>
<dbReference type="AlphaFoldDB" id="A0A428RZE1"/>
<dbReference type="PANTHER" id="PTHR40616">
    <property type="entry name" value="LINALOOL DEHYDRATASE_ISOMERASE DOMAIN-CONTAINING PROTEIN"/>
    <property type="match status" value="1"/>
</dbReference>